<comment type="caution">
    <text evidence="7">Lacks conserved residue(s) required for the propagation of feature annotation.</text>
</comment>
<gene>
    <name evidence="10" type="ORF">ACAT0790_LOCUS28263</name>
</gene>
<dbReference type="PANTHER" id="PTHR12246">
    <property type="entry name" value="PALMITOYLTRANSFERASE ZDHHC16"/>
    <property type="match status" value="1"/>
</dbReference>
<dbReference type="PROSITE" id="PS50216">
    <property type="entry name" value="DHHC"/>
    <property type="match status" value="1"/>
</dbReference>
<keyword evidence="3 7" id="KW-0812">Transmembrane</keyword>
<feature type="transmembrane region" description="Helical" evidence="7">
    <location>
        <begin position="39"/>
        <end position="62"/>
    </location>
</feature>
<proteinExistence type="inferred from homology"/>
<accession>A0A7S1W1H5</accession>
<keyword evidence="5 7" id="KW-0472">Membrane</keyword>
<feature type="transmembrane region" description="Helical" evidence="7">
    <location>
        <begin position="285"/>
        <end position="309"/>
    </location>
</feature>
<feature type="region of interest" description="Disordered" evidence="8">
    <location>
        <begin position="421"/>
        <end position="442"/>
    </location>
</feature>
<name>A0A7S1W1H5_ALECA</name>
<evidence type="ECO:0000256" key="1">
    <source>
        <dbReference type="ARBA" id="ARBA00004141"/>
    </source>
</evidence>
<feature type="domain" description="Palmitoyltransferase DHHC" evidence="9">
    <location>
        <begin position="242"/>
        <end position="359"/>
    </location>
</feature>
<keyword evidence="4 7" id="KW-1133">Transmembrane helix</keyword>
<feature type="transmembrane region" description="Helical" evidence="7">
    <location>
        <begin position="158"/>
        <end position="178"/>
    </location>
</feature>
<evidence type="ECO:0000256" key="2">
    <source>
        <dbReference type="ARBA" id="ARBA00022679"/>
    </source>
</evidence>
<evidence type="ECO:0000256" key="7">
    <source>
        <dbReference type="RuleBase" id="RU079119"/>
    </source>
</evidence>
<dbReference type="EMBL" id="HBGE01046828">
    <property type="protein sequence ID" value="CAD9143738.1"/>
    <property type="molecule type" value="Transcribed_RNA"/>
</dbReference>
<dbReference type="InterPro" id="IPR001594">
    <property type="entry name" value="Palmitoyltrfase_DHHC"/>
</dbReference>
<dbReference type="AlphaFoldDB" id="A0A7S1W1H5"/>
<evidence type="ECO:0000256" key="6">
    <source>
        <dbReference type="ARBA" id="ARBA00023315"/>
    </source>
</evidence>
<comment type="similarity">
    <text evidence="7">Belongs to the DHHC palmitoyltransferase family.</text>
</comment>
<protein>
    <recommendedName>
        <fullName evidence="7">Palmitoyltransferase</fullName>
        <ecNumber evidence="7">2.3.1.225</ecNumber>
    </recommendedName>
</protein>
<dbReference type="Pfam" id="PF01529">
    <property type="entry name" value="DHHC"/>
    <property type="match status" value="1"/>
</dbReference>
<evidence type="ECO:0000256" key="3">
    <source>
        <dbReference type="ARBA" id="ARBA00022692"/>
    </source>
</evidence>
<feature type="region of interest" description="Disordered" evidence="8">
    <location>
        <begin position="488"/>
        <end position="511"/>
    </location>
</feature>
<feature type="transmembrane region" description="Helical" evidence="7">
    <location>
        <begin position="82"/>
        <end position="100"/>
    </location>
</feature>
<evidence type="ECO:0000313" key="10">
    <source>
        <dbReference type="EMBL" id="CAD9143738.1"/>
    </source>
</evidence>
<dbReference type="EC" id="2.3.1.225" evidence="7"/>
<comment type="catalytic activity">
    <reaction evidence="7">
        <text>L-cysteinyl-[protein] + hexadecanoyl-CoA = S-hexadecanoyl-L-cysteinyl-[protein] + CoA</text>
        <dbReference type="Rhea" id="RHEA:36683"/>
        <dbReference type="Rhea" id="RHEA-COMP:10131"/>
        <dbReference type="Rhea" id="RHEA-COMP:11032"/>
        <dbReference type="ChEBI" id="CHEBI:29950"/>
        <dbReference type="ChEBI" id="CHEBI:57287"/>
        <dbReference type="ChEBI" id="CHEBI:57379"/>
        <dbReference type="ChEBI" id="CHEBI:74151"/>
        <dbReference type="EC" id="2.3.1.225"/>
    </reaction>
</comment>
<dbReference type="GO" id="GO:0019706">
    <property type="term" value="F:protein-cysteine S-palmitoyltransferase activity"/>
    <property type="evidence" value="ECO:0007669"/>
    <property type="project" value="UniProtKB-EC"/>
</dbReference>
<comment type="subcellular location">
    <subcellularLocation>
        <location evidence="1">Membrane</location>
        <topology evidence="1">Multi-pass membrane protein</topology>
    </subcellularLocation>
</comment>
<evidence type="ECO:0000256" key="4">
    <source>
        <dbReference type="ARBA" id="ARBA00022989"/>
    </source>
</evidence>
<evidence type="ECO:0000259" key="9">
    <source>
        <dbReference type="Pfam" id="PF01529"/>
    </source>
</evidence>
<comment type="domain">
    <text evidence="7">The DHHC domain is required for palmitoyltransferase activity.</text>
</comment>
<organism evidence="10">
    <name type="scientific">Alexandrium catenella</name>
    <name type="common">Red tide dinoflagellate</name>
    <name type="synonym">Gonyaulax catenella</name>
    <dbReference type="NCBI Taxonomy" id="2925"/>
    <lineage>
        <taxon>Eukaryota</taxon>
        <taxon>Sar</taxon>
        <taxon>Alveolata</taxon>
        <taxon>Dinophyceae</taxon>
        <taxon>Gonyaulacales</taxon>
        <taxon>Pyrocystaceae</taxon>
        <taxon>Alexandrium</taxon>
    </lineage>
</organism>
<sequence>MAGGHFAPWTSIACVCVVGSGCTGFALVATLGGLVSEDLASWVAGGYMVAVLVLCAAVLLLWPSAAEIEASEVLAYEDCGVWMPWAKILGFLFLTGWMPVLLADRAVDYHIIPASNRVSVWLKHILMFLLDLSAFAMWEGATEHAGSAGNQPISGAPIASWAATVFLWLTTSAIIFVYNCTDWLPGAQVSVLRSLGAAPGALYRLMLALWFVSYVRVMMTPPGGRSDCSERLAVLPNRDVFYCETCKDRRPHRCHHCNKCSTCVLRMDHHCPWLRRCIGFRNYKFFFVFIAYSAAILIFKAVTLLPYAVALFQRDAPFGTCFCLVFAETVVAFMAFVMLAFFLFHVYLVSNGMTTLEFLATGKRAMRRFDYDQGVYRNIQAALGPNPLFWLIPAFYPPGDGASFPHTCILHEPAPWAHASVSRSSSWREDQPQPSLGGGSYKQLGQEDLVATVAYIGDTGQTTEGAMARLSRQISRGVSSRLQKTMVQGVDESDDEGEQPHADDALSQEELQLTRPKLTLIQV</sequence>
<dbReference type="GO" id="GO:0016020">
    <property type="term" value="C:membrane"/>
    <property type="evidence" value="ECO:0007669"/>
    <property type="project" value="UniProtKB-SubCell"/>
</dbReference>
<feature type="transmembrane region" description="Helical" evidence="7">
    <location>
        <begin position="120"/>
        <end position="138"/>
    </location>
</feature>
<keyword evidence="6 7" id="KW-0012">Acyltransferase</keyword>
<feature type="transmembrane region" description="Helical" evidence="7">
    <location>
        <begin position="321"/>
        <end position="348"/>
    </location>
</feature>
<feature type="transmembrane region" description="Helical" evidence="7">
    <location>
        <begin position="6"/>
        <end position="32"/>
    </location>
</feature>
<dbReference type="InterPro" id="IPR039859">
    <property type="entry name" value="PFA4/ZDH16/20/ERF2-like"/>
</dbReference>
<evidence type="ECO:0000256" key="8">
    <source>
        <dbReference type="SAM" id="MobiDB-lite"/>
    </source>
</evidence>
<reference evidence="10" key="1">
    <citation type="submission" date="2021-01" db="EMBL/GenBank/DDBJ databases">
        <authorList>
            <person name="Corre E."/>
            <person name="Pelletier E."/>
            <person name="Niang G."/>
            <person name="Scheremetjew M."/>
            <person name="Finn R."/>
            <person name="Kale V."/>
            <person name="Holt S."/>
            <person name="Cochrane G."/>
            <person name="Meng A."/>
            <person name="Brown T."/>
            <person name="Cohen L."/>
        </authorList>
    </citation>
    <scope>NUCLEOTIDE SEQUENCE</scope>
    <source>
        <strain evidence="10">OF101</strain>
    </source>
</reference>
<keyword evidence="2 7" id="KW-0808">Transferase</keyword>
<evidence type="ECO:0000256" key="5">
    <source>
        <dbReference type="ARBA" id="ARBA00023136"/>
    </source>
</evidence>